<keyword evidence="1" id="KW-0749">Sporulation</keyword>
<dbReference type="Pfam" id="PF09547">
    <property type="entry name" value="SpoIVA_ATPase"/>
    <property type="match status" value="1"/>
</dbReference>
<keyword evidence="1" id="KW-0547">Nucleotide-binding</keyword>
<dbReference type="Pfam" id="PF20439">
    <property type="entry name" value="SpoIVA_C"/>
    <property type="match status" value="1"/>
</dbReference>
<dbReference type="NCBIfam" id="TIGR02836">
    <property type="entry name" value="spore_IV_A"/>
    <property type="match status" value="1"/>
</dbReference>
<dbReference type="AlphaFoldDB" id="A0A9D1DTW3"/>
<keyword evidence="1" id="KW-0963">Cytoplasm</keyword>
<dbReference type="GO" id="GO:0030435">
    <property type="term" value="P:sporulation resulting in formation of a cellular spore"/>
    <property type="evidence" value="ECO:0007669"/>
    <property type="project" value="UniProtKB-KW"/>
</dbReference>
<dbReference type="GO" id="GO:0005737">
    <property type="term" value="C:cytoplasm"/>
    <property type="evidence" value="ECO:0007669"/>
    <property type="project" value="UniProtKB-SubCell"/>
</dbReference>
<feature type="domain" description="Stage IV sporulation protein A ATPase" evidence="2">
    <location>
        <begin position="1"/>
        <end position="236"/>
    </location>
</feature>
<dbReference type="CDD" id="cd00882">
    <property type="entry name" value="Ras_like_GTPase"/>
    <property type="match status" value="1"/>
</dbReference>
<evidence type="ECO:0000259" key="4">
    <source>
        <dbReference type="Pfam" id="PF20439"/>
    </source>
</evidence>
<dbReference type="EMBL" id="DVHC01000031">
    <property type="protein sequence ID" value="HIR59024.1"/>
    <property type="molecule type" value="Genomic_DNA"/>
</dbReference>
<accession>A0A9D1DTW3</accession>
<evidence type="ECO:0000259" key="2">
    <source>
        <dbReference type="Pfam" id="PF09547"/>
    </source>
</evidence>
<feature type="domain" description="Stage IV sporulation protein A middle" evidence="3">
    <location>
        <begin position="237"/>
        <end position="415"/>
    </location>
</feature>
<dbReference type="GO" id="GO:0016887">
    <property type="term" value="F:ATP hydrolysis activity"/>
    <property type="evidence" value="ECO:0007669"/>
    <property type="project" value="InterPro"/>
</dbReference>
<dbReference type="EC" id="3.6.1.-" evidence="1"/>
<dbReference type="SUPFAM" id="SSF52540">
    <property type="entry name" value="P-loop containing nucleoside triphosphate hydrolases"/>
    <property type="match status" value="1"/>
</dbReference>
<evidence type="ECO:0000313" key="5">
    <source>
        <dbReference type="EMBL" id="HIR59024.1"/>
    </source>
</evidence>
<keyword evidence="1" id="KW-0378">Hydrolase</keyword>
<keyword evidence="1" id="KW-0067">ATP-binding</keyword>
<dbReference type="Proteomes" id="UP000824232">
    <property type="component" value="Unassembled WGS sequence"/>
</dbReference>
<comment type="function">
    <text evidence="1">ATPase. Has a role at an early stage in the morphogenesis of the spore coat.</text>
</comment>
<dbReference type="InterPro" id="IPR046840">
    <property type="entry name" value="SpoIVA_C"/>
</dbReference>
<reference evidence="5" key="2">
    <citation type="journal article" date="2021" name="PeerJ">
        <title>Extensive microbial diversity within the chicken gut microbiome revealed by metagenomics and culture.</title>
        <authorList>
            <person name="Gilroy R."/>
            <person name="Ravi A."/>
            <person name="Getino M."/>
            <person name="Pursley I."/>
            <person name="Horton D.L."/>
            <person name="Alikhan N.F."/>
            <person name="Baker D."/>
            <person name="Gharbi K."/>
            <person name="Hall N."/>
            <person name="Watson M."/>
            <person name="Adriaenssens E.M."/>
            <person name="Foster-Nyarko E."/>
            <person name="Jarju S."/>
            <person name="Secka A."/>
            <person name="Antonio M."/>
            <person name="Oren A."/>
            <person name="Chaudhuri R.R."/>
            <person name="La Ragione R."/>
            <person name="Hildebrand F."/>
            <person name="Pallen M.J."/>
        </authorList>
    </citation>
    <scope>NUCLEOTIDE SEQUENCE</scope>
    <source>
        <strain evidence="5">CHK184-20233</strain>
    </source>
</reference>
<gene>
    <name evidence="5" type="primary">spoIVA</name>
    <name evidence="5" type="ORF">IAB38_03140</name>
</gene>
<evidence type="ECO:0000256" key="1">
    <source>
        <dbReference type="PIRNR" id="PIRNR007466"/>
    </source>
</evidence>
<evidence type="ECO:0000259" key="3">
    <source>
        <dbReference type="Pfam" id="PF20438"/>
    </source>
</evidence>
<comment type="caution">
    <text evidence="5">The sequence shown here is derived from an EMBL/GenBank/DDBJ whole genome shotgun (WGS) entry which is preliminary data.</text>
</comment>
<comment type="catalytic activity">
    <reaction evidence="1">
        <text>ATP + H2O = ADP + phosphate + H(+)</text>
        <dbReference type="Rhea" id="RHEA:13065"/>
        <dbReference type="ChEBI" id="CHEBI:15377"/>
        <dbReference type="ChEBI" id="CHEBI:15378"/>
        <dbReference type="ChEBI" id="CHEBI:30616"/>
        <dbReference type="ChEBI" id="CHEBI:43474"/>
        <dbReference type="ChEBI" id="CHEBI:456216"/>
    </reaction>
</comment>
<dbReference type="InterPro" id="IPR027417">
    <property type="entry name" value="P-loop_NTPase"/>
</dbReference>
<evidence type="ECO:0000313" key="6">
    <source>
        <dbReference type="Proteomes" id="UP000824232"/>
    </source>
</evidence>
<dbReference type="GO" id="GO:0005524">
    <property type="term" value="F:ATP binding"/>
    <property type="evidence" value="ECO:0007669"/>
    <property type="project" value="UniProtKB-KW"/>
</dbReference>
<dbReference type="InterPro" id="IPR046841">
    <property type="entry name" value="SpoIVA_middle"/>
</dbReference>
<organism evidence="5 6">
    <name type="scientific">Candidatus Onthousia excrementipullorum</name>
    <dbReference type="NCBI Taxonomy" id="2840884"/>
    <lineage>
        <taxon>Bacteria</taxon>
        <taxon>Bacillati</taxon>
        <taxon>Bacillota</taxon>
        <taxon>Bacilli</taxon>
        <taxon>Candidatus Onthousia</taxon>
    </lineage>
</organism>
<dbReference type="InterPro" id="IPR046842">
    <property type="entry name" value="SpoIVA_ATPase"/>
</dbReference>
<name>A0A9D1DTW3_9FIRM</name>
<dbReference type="Gene3D" id="3.40.50.300">
    <property type="entry name" value="P-loop containing nucleotide triphosphate hydrolases"/>
    <property type="match status" value="1"/>
</dbReference>
<dbReference type="InterPro" id="IPR014201">
    <property type="entry name" value="Spore_IV_A"/>
</dbReference>
<proteinExistence type="predicted"/>
<dbReference type="Pfam" id="PF20438">
    <property type="entry name" value="SpoIVA_middle"/>
    <property type="match status" value="1"/>
</dbReference>
<reference evidence="5" key="1">
    <citation type="submission" date="2020-10" db="EMBL/GenBank/DDBJ databases">
        <authorList>
            <person name="Gilroy R."/>
        </authorList>
    </citation>
    <scope>NUCLEOTIDE SEQUENCE</scope>
    <source>
        <strain evidence="5">CHK184-20233</strain>
    </source>
</reference>
<comment type="subcellular location">
    <subcellularLocation>
        <location evidence="1">Cytoplasm</location>
    </subcellularLocation>
</comment>
<sequence length="491" mass="55212">MEKTEIIKNIALRSGGDIYLGVVGAVRTGKSTFIKRMVETLVVPYIEDEYEKKRTLDEIPQSAQGKTIMTTEPKFIPNQAAKVNIDDFSCNIRLVDCVGYVIPNAKGASDDNGPRMVKTPWYDEEIPFVEAAEVGTEKVIKDHSTIGIVVTTDGSIGEFNRSDYLEAEERVIEELKAIGKPFIVILNTTHPTLPETERLAESIKEAHNVPVLPINVEAMNEREMISILREALYEFPVLEVKVNIPEWIAILNANNPIKRKYIDVIRESVMEVDKLRDIEKITDHFRSNDVIEKAYLSDVSPATGIVTINLEAPSSLYSDVLRDIIKIDVTSKAGLLSLFQDYEEAKSEYDQIKYALKMVKQTGYGVATPTLADMKLDTPEIIKQGPRYGVKLKAVAPSIHMIRVDVNSTFEPIIGSEVQSKELIDYLMRDYENNPSEIWKSEIFGRSLDNIVQEGIQAKINSMPDNIRYKLQQTLTKVVNKGSNNMIAIVL</sequence>
<feature type="domain" description="Sporulation stage IV protein A C-terminal" evidence="4">
    <location>
        <begin position="416"/>
        <end position="491"/>
    </location>
</feature>
<dbReference type="PIRSF" id="PIRSF007466">
    <property type="entry name" value="SpoIVA"/>
    <property type="match status" value="1"/>
</dbReference>
<protein>
    <recommendedName>
        <fullName evidence="1">Stage IV sporulation protein A</fullName>
        <ecNumber evidence="1">3.6.1.-</ecNumber>
    </recommendedName>
    <alternativeName>
        <fullName evidence="1">Coat morphogenetic protein SpoIVA</fullName>
    </alternativeName>
</protein>